<evidence type="ECO:0000256" key="1">
    <source>
        <dbReference type="ARBA" id="ARBA00006620"/>
    </source>
</evidence>
<dbReference type="EMBL" id="JTCM02000003">
    <property type="protein sequence ID" value="NEU71557.1"/>
    <property type="molecule type" value="Genomic_DNA"/>
</dbReference>
<keyword evidence="4" id="KW-0255">Endonuclease</keyword>
<comment type="similarity">
    <text evidence="1">Belongs to the HicA mRNA interferase family.</text>
</comment>
<proteinExistence type="inferred from homology"/>
<keyword evidence="7" id="KW-0346">Stress response</keyword>
<evidence type="ECO:0000256" key="4">
    <source>
        <dbReference type="ARBA" id="ARBA00022759"/>
    </source>
</evidence>
<protein>
    <submittedName>
        <fullName evidence="8">Type II toxin-antitoxin system HicA family toxin</fullName>
    </submittedName>
</protein>
<evidence type="ECO:0000256" key="7">
    <source>
        <dbReference type="ARBA" id="ARBA00023016"/>
    </source>
</evidence>
<dbReference type="GO" id="GO:0016787">
    <property type="term" value="F:hydrolase activity"/>
    <property type="evidence" value="ECO:0007669"/>
    <property type="project" value="UniProtKB-KW"/>
</dbReference>
<evidence type="ECO:0000256" key="6">
    <source>
        <dbReference type="ARBA" id="ARBA00022884"/>
    </source>
</evidence>
<evidence type="ECO:0000313" key="8">
    <source>
        <dbReference type="EMBL" id="NEU71557.1"/>
    </source>
</evidence>
<dbReference type="SUPFAM" id="SSF54786">
    <property type="entry name" value="YcfA/nrd intein domain"/>
    <property type="match status" value="1"/>
</dbReference>
<dbReference type="RefSeq" id="WP_039738956.1">
    <property type="nucleotide sequence ID" value="NZ_JTCM02000003.1"/>
</dbReference>
<dbReference type="GO" id="GO:0003729">
    <property type="term" value="F:mRNA binding"/>
    <property type="evidence" value="ECO:0007669"/>
    <property type="project" value="InterPro"/>
</dbReference>
<keyword evidence="5" id="KW-0378">Hydrolase</keyword>
<evidence type="ECO:0000256" key="2">
    <source>
        <dbReference type="ARBA" id="ARBA00022649"/>
    </source>
</evidence>
<dbReference type="InterPro" id="IPR038570">
    <property type="entry name" value="HicA_sf"/>
</dbReference>
<dbReference type="InterPro" id="IPR012933">
    <property type="entry name" value="HicA_mRNA_interferase"/>
</dbReference>
<comment type="caution">
    <text evidence="8">The sequence shown here is derived from an EMBL/GenBank/DDBJ whole genome shotgun (WGS) entry which is preliminary data.</text>
</comment>
<dbReference type="Proteomes" id="UP000031549">
    <property type="component" value="Unassembled WGS sequence"/>
</dbReference>
<dbReference type="GO" id="GO:0004519">
    <property type="term" value="F:endonuclease activity"/>
    <property type="evidence" value="ECO:0007669"/>
    <property type="project" value="UniProtKB-KW"/>
</dbReference>
<keyword evidence="2" id="KW-1277">Toxin-antitoxin system</keyword>
<sequence>MSECKLIICPLKIRELKSLLLQAGFSCKPGKGSHSKWIHLQLPKAIIIAGKDGSDAKLYLEKQVNEALEEIKKMEEEETEE</sequence>
<dbReference type="Pfam" id="PF07927">
    <property type="entry name" value="HicA_toxin"/>
    <property type="match status" value="1"/>
</dbReference>
<accession>A0A846H0Y0</accession>
<gene>
    <name evidence="8" type="ORF">PI95_002910</name>
</gene>
<evidence type="ECO:0000256" key="3">
    <source>
        <dbReference type="ARBA" id="ARBA00022722"/>
    </source>
</evidence>
<dbReference type="Gene3D" id="3.30.920.30">
    <property type="entry name" value="Hypothetical protein"/>
    <property type="match status" value="1"/>
</dbReference>
<keyword evidence="3" id="KW-0540">Nuclease</keyword>
<dbReference type="AlphaFoldDB" id="A0A846H0Y0"/>
<keyword evidence="9" id="KW-1185">Reference proteome</keyword>
<organism evidence="8 9">
    <name type="scientific">Hassallia byssoidea VB512170</name>
    <dbReference type="NCBI Taxonomy" id="1304833"/>
    <lineage>
        <taxon>Bacteria</taxon>
        <taxon>Bacillati</taxon>
        <taxon>Cyanobacteriota</taxon>
        <taxon>Cyanophyceae</taxon>
        <taxon>Nostocales</taxon>
        <taxon>Tolypothrichaceae</taxon>
        <taxon>Hassallia</taxon>
    </lineage>
</organism>
<name>A0A846H0Y0_9CYAN</name>
<evidence type="ECO:0000313" key="9">
    <source>
        <dbReference type="Proteomes" id="UP000031549"/>
    </source>
</evidence>
<evidence type="ECO:0000256" key="5">
    <source>
        <dbReference type="ARBA" id="ARBA00022801"/>
    </source>
</evidence>
<keyword evidence="6" id="KW-0694">RNA-binding</keyword>
<reference evidence="8 9" key="1">
    <citation type="journal article" date="2015" name="Genome Announc.">
        <title>Draft Genome Sequence of Cyanobacterium Hassallia byssoidea Strain VB512170, Isolated from Monuments in India.</title>
        <authorList>
            <person name="Singh D."/>
            <person name="Chandrababunaidu M.M."/>
            <person name="Panda A."/>
            <person name="Sen D."/>
            <person name="Bhattacharyya S."/>
            <person name="Adhikary S.P."/>
            <person name="Tripathy S."/>
        </authorList>
    </citation>
    <scope>NUCLEOTIDE SEQUENCE [LARGE SCALE GENOMIC DNA]</scope>
    <source>
        <strain evidence="8 9">VB512170</strain>
    </source>
</reference>